<feature type="transmembrane region" description="Helical" evidence="16">
    <location>
        <begin position="355"/>
        <end position="374"/>
    </location>
</feature>
<evidence type="ECO:0000256" key="8">
    <source>
        <dbReference type="ARBA" id="ARBA00022960"/>
    </source>
</evidence>
<keyword evidence="11 16" id="KW-0472">Membrane</keyword>
<evidence type="ECO:0000313" key="18">
    <source>
        <dbReference type="Proteomes" id="UP000320404"/>
    </source>
</evidence>
<proteinExistence type="inferred from homology"/>
<evidence type="ECO:0000256" key="7">
    <source>
        <dbReference type="ARBA" id="ARBA00022692"/>
    </source>
</evidence>
<evidence type="ECO:0000256" key="3">
    <source>
        <dbReference type="ARBA" id="ARBA00022475"/>
    </source>
</evidence>
<feature type="transmembrane region" description="Helical" evidence="16">
    <location>
        <begin position="322"/>
        <end position="343"/>
    </location>
</feature>
<keyword evidence="4 16" id="KW-0132">Cell division</keyword>
<evidence type="ECO:0000256" key="2">
    <source>
        <dbReference type="ARBA" id="ARBA00004752"/>
    </source>
</evidence>
<keyword evidence="3 16" id="KW-1003">Cell membrane</keyword>
<evidence type="ECO:0000256" key="1">
    <source>
        <dbReference type="ARBA" id="ARBA00004651"/>
    </source>
</evidence>
<dbReference type="EMBL" id="SHAH01000060">
    <property type="protein sequence ID" value="RZO75323.1"/>
    <property type="molecule type" value="Genomic_DNA"/>
</dbReference>
<evidence type="ECO:0000256" key="13">
    <source>
        <dbReference type="ARBA" id="ARBA00023316"/>
    </source>
</evidence>
<evidence type="ECO:0000313" key="17">
    <source>
        <dbReference type="EMBL" id="RZO75323.1"/>
    </source>
</evidence>
<feature type="transmembrane region" description="Helical" evidence="16">
    <location>
        <begin position="177"/>
        <end position="194"/>
    </location>
</feature>
<keyword evidence="13 16" id="KW-0961">Cell wall biogenesis/degradation</keyword>
<feature type="transmembrane region" description="Helical" evidence="16">
    <location>
        <begin position="88"/>
        <end position="106"/>
    </location>
</feature>
<accession>A0A520RYK7</accession>
<dbReference type="NCBIfam" id="TIGR02614">
    <property type="entry name" value="ftsW"/>
    <property type="match status" value="1"/>
</dbReference>
<sequence length="398" mass="43705">MSMASVSHRIPISARPAPRFNGLLLVVSLLITFGLLMMTSASIEIASSQYGDPFFHLKRQTIFALMGLAGMLITLHIPMYFWRRISWFLLMASFALLLLVLVPGVGKVVNGSARWIDLGLFNLQPSELAKVFIVIYIASYLERHAEEVREQWSGFLKPMLVIGAAVVLLHFEPDHGALVILMLTAFCLIFLAGAKFYRLLLMLVLCVGAVTYIAIMKPYVIARFSSYLNPWAAENVYGGGYQLTQALIAFGRGEWFGVGLGNSIQKLYFLPEAHNDFVLAIIGEELGLAGVSFVIILFVLLIVKGFNIGRVAQREGSLFSAYVAYGISLLFAGQALINIGVNIGLLPTKGLTLPFLSQGGASLIVCCYMAAILLRVQYELENDFSSGGEGVDIWQQET</sequence>
<protein>
    <recommendedName>
        <fullName evidence="16">Probable peptidoglycan glycosyltransferase FtsW</fullName>
        <shortName evidence="16">PGT</shortName>
        <ecNumber evidence="16">2.4.99.28</ecNumber>
    </recommendedName>
    <alternativeName>
        <fullName evidence="16">Cell division protein FtsW</fullName>
    </alternativeName>
    <alternativeName>
        <fullName evidence="16">Cell wall polymerase</fullName>
    </alternativeName>
    <alternativeName>
        <fullName evidence="16">Peptidoglycan polymerase</fullName>
        <shortName evidence="16">PG polymerase</shortName>
    </alternativeName>
</protein>
<keyword evidence="12 16" id="KW-0131">Cell cycle</keyword>
<dbReference type="PANTHER" id="PTHR30474">
    <property type="entry name" value="CELL CYCLE PROTEIN"/>
    <property type="match status" value="1"/>
</dbReference>
<comment type="pathway">
    <text evidence="2 16">Cell wall biogenesis; peptidoglycan biosynthesis.</text>
</comment>
<dbReference type="InterPro" id="IPR001182">
    <property type="entry name" value="FtsW/RodA"/>
</dbReference>
<feature type="transmembrane region" description="Helical" evidence="16">
    <location>
        <begin position="126"/>
        <end position="142"/>
    </location>
</feature>
<keyword evidence="9 16" id="KW-0573">Peptidoglycan synthesis</keyword>
<feature type="transmembrane region" description="Helical" evidence="16">
    <location>
        <begin position="154"/>
        <end position="171"/>
    </location>
</feature>
<evidence type="ECO:0000256" key="4">
    <source>
        <dbReference type="ARBA" id="ARBA00022618"/>
    </source>
</evidence>
<keyword evidence="8 16" id="KW-0133">Cell shape</keyword>
<comment type="caution">
    <text evidence="17">The sequence shown here is derived from an EMBL/GenBank/DDBJ whole genome shotgun (WGS) entry which is preliminary data.</text>
</comment>
<evidence type="ECO:0000256" key="15">
    <source>
        <dbReference type="ARBA" id="ARBA00049902"/>
    </source>
</evidence>
<evidence type="ECO:0000256" key="16">
    <source>
        <dbReference type="HAMAP-Rule" id="MF_00913"/>
    </source>
</evidence>
<dbReference type="Pfam" id="PF01098">
    <property type="entry name" value="FTSW_RODA_SPOVE"/>
    <property type="match status" value="1"/>
</dbReference>
<dbReference type="PANTHER" id="PTHR30474:SF2">
    <property type="entry name" value="PEPTIDOGLYCAN GLYCOSYLTRANSFERASE FTSW-RELATED"/>
    <property type="match status" value="1"/>
</dbReference>
<reference evidence="17 18" key="1">
    <citation type="submission" date="2019-02" db="EMBL/GenBank/DDBJ databases">
        <title>Prokaryotic population dynamics and viral predation in marine succession experiment using metagenomics: the confinement effect.</title>
        <authorList>
            <person name="Haro-Moreno J.M."/>
            <person name="Rodriguez-Valera F."/>
            <person name="Lopez-Perez M."/>
        </authorList>
    </citation>
    <scope>NUCLEOTIDE SEQUENCE [LARGE SCALE GENOMIC DNA]</scope>
    <source>
        <strain evidence="17">MED-G158</strain>
    </source>
</reference>
<evidence type="ECO:0000256" key="14">
    <source>
        <dbReference type="ARBA" id="ARBA00038053"/>
    </source>
</evidence>
<organism evidence="17 18">
    <name type="scientific">OM182 bacterium</name>
    <dbReference type="NCBI Taxonomy" id="2510334"/>
    <lineage>
        <taxon>Bacteria</taxon>
        <taxon>Pseudomonadati</taxon>
        <taxon>Pseudomonadota</taxon>
        <taxon>Gammaproteobacteria</taxon>
        <taxon>OMG group</taxon>
        <taxon>OM182 clade</taxon>
    </lineage>
</organism>
<dbReference type="InterPro" id="IPR013437">
    <property type="entry name" value="FtsW"/>
</dbReference>
<evidence type="ECO:0000256" key="5">
    <source>
        <dbReference type="ARBA" id="ARBA00022676"/>
    </source>
</evidence>
<feature type="transmembrane region" description="Helical" evidence="16">
    <location>
        <begin position="277"/>
        <end position="302"/>
    </location>
</feature>
<comment type="subcellular location">
    <subcellularLocation>
        <location evidence="16">Cell inner membrane</location>
        <topology evidence="16">Multi-pass membrane protein</topology>
    </subcellularLocation>
    <subcellularLocation>
        <location evidence="1">Cell membrane</location>
        <topology evidence="1">Multi-pass membrane protein</topology>
    </subcellularLocation>
    <text evidence="16">Localizes to the division septum.</text>
</comment>
<dbReference type="HAMAP" id="MF_00913">
    <property type="entry name" value="PGT_FtsW_proteobact"/>
    <property type="match status" value="1"/>
</dbReference>
<dbReference type="AlphaFoldDB" id="A0A520RYK7"/>
<comment type="similarity">
    <text evidence="14 16">Belongs to the SEDS family. FtsW subfamily.</text>
</comment>
<dbReference type="GO" id="GO:0005886">
    <property type="term" value="C:plasma membrane"/>
    <property type="evidence" value="ECO:0007669"/>
    <property type="project" value="UniProtKB-SubCell"/>
</dbReference>
<evidence type="ECO:0000256" key="11">
    <source>
        <dbReference type="ARBA" id="ARBA00023136"/>
    </source>
</evidence>
<feature type="transmembrane region" description="Helical" evidence="16">
    <location>
        <begin position="199"/>
        <end position="221"/>
    </location>
</feature>
<dbReference type="GO" id="GO:0071555">
    <property type="term" value="P:cell wall organization"/>
    <property type="evidence" value="ECO:0007669"/>
    <property type="project" value="UniProtKB-KW"/>
</dbReference>
<dbReference type="Proteomes" id="UP000320404">
    <property type="component" value="Unassembled WGS sequence"/>
</dbReference>
<dbReference type="GO" id="GO:0008360">
    <property type="term" value="P:regulation of cell shape"/>
    <property type="evidence" value="ECO:0007669"/>
    <property type="project" value="UniProtKB-KW"/>
</dbReference>
<keyword evidence="6 16" id="KW-0808">Transferase</keyword>
<name>A0A520RYK7_9GAMM</name>
<keyword evidence="10 16" id="KW-1133">Transmembrane helix</keyword>
<dbReference type="GO" id="GO:0015648">
    <property type="term" value="F:lipid-linked peptidoglycan transporter activity"/>
    <property type="evidence" value="ECO:0007669"/>
    <property type="project" value="TreeGrafter"/>
</dbReference>
<dbReference type="GO" id="GO:0043093">
    <property type="term" value="P:FtsZ-dependent cytokinesis"/>
    <property type="evidence" value="ECO:0007669"/>
    <property type="project" value="UniProtKB-UniRule"/>
</dbReference>
<dbReference type="UniPathway" id="UPA00219"/>
<evidence type="ECO:0000256" key="10">
    <source>
        <dbReference type="ARBA" id="ARBA00022989"/>
    </source>
</evidence>
<keyword evidence="5 16" id="KW-0328">Glycosyltransferase</keyword>
<feature type="transmembrane region" description="Helical" evidence="16">
    <location>
        <begin position="61"/>
        <end position="81"/>
    </location>
</feature>
<evidence type="ECO:0000256" key="6">
    <source>
        <dbReference type="ARBA" id="ARBA00022679"/>
    </source>
</evidence>
<keyword evidence="16" id="KW-0997">Cell inner membrane</keyword>
<comment type="function">
    <text evidence="16">Peptidoglycan polymerase that is essential for cell division.</text>
</comment>
<dbReference type="GO" id="GO:0008955">
    <property type="term" value="F:peptidoglycan glycosyltransferase activity"/>
    <property type="evidence" value="ECO:0007669"/>
    <property type="project" value="UniProtKB-UniRule"/>
</dbReference>
<feature type="transmembrane region" description="Helical" evidence="16">
    <location>
        <begin position="20"/>
        <end position="41"/>
    </location>
</feature>
<evidence type="ECO:0000256" key="12">
    <source>
        <dbReference type="ARBA" id="ARBA00023306"/>
    </source>
</evidence>
<evidence type="ECO:0000256" key="9">
    <source>
        <dbReference type="ARBA" id="ARBA00022984"/>
    </source>
</evidence>
<gene>
    <name evidence="16 17" type="primary">ftsW</name>
    <name evidence="17" type="ORF">EVA69_04445</name>
</gene>
<comment type="catalytic activity">
    <reaction evidence="15 16">
        <text>[GlcNAc-(1-&gt;4)-Mur2Ac(oyl-L-Ala-gamma-D-Glu-L-Lys-D-Ala-D-Ala)](n)-di-trans,octa-cis-undecaprenyl diphosphate + beta-D-GlcNAc-(1-&gt;4)-Mur2Ac(oyl-L-Ala-gamma-D-Glu-L-Lys-D-Ala-D-Ala)-di-trans,octa-cis-undecaprenyl diphosphate = [GlcNAc-(1-&gt;4)-Mur2Ac(oyl-L-Ala-gamma-D-Glu-L-Lys-D-Ala-D-Ala)](n+1)-di-trans,octa-cis-undecaprenyl diphosphate + di-trans,octa-cis-undecaprenyl diphosphate + H(+)</text>
        <dbReference type="Rhea" id="RHEA:23708"/>
        <dbReference type="Rhea" id="RHEA-COMP:9602"/>
        <dbReference type="Rhea" id="RHEA-COMP:9603"/>
        <dbReference type="ChEBI" id="CHEBI:15378"/>
        <dbReference type="ChEBI" id="CHEBI:58405"/>
        <dbReference type="ChEBI" id="CHEBI:60033"/>
        <dbReference type="ChEBI" id="CHEBI:78435"/>
        <dbReference type="EC" id="2.4.99.28"/>
    </reaction>
</comment>
<dbReference type="GO" id="GO:0032153">
    <property type="term" value="C:cell division site"/>
    <property type="evidence" value="ECO:0007669"/>
    <property type="project" value="UniProtKB-UniRule"/>
</dbReference>
<dbReference type="GO" id="GO:0009252">
    <property type="term" value="P:peptidoglycan biosynthetic process"/>
    <property type="evidence" value="ECO:0007669"/>
    <property type="project" value="UniProtKB-UniRule"/>
</dbReference>
<dbReference type="EC" id="2.4.99.28" evidence="16"/>
<keyword evidence="7 16" id="KW-0812">Transmembrane</keyword>